<name>A0A9W4GNB8_9ACTN</name>
<dbReference type="InterPro" id="IPR007396">
    <property type="entry name" value="TR_PAI2-type"/>
</dbReference>
<organism evidence="1 2">
    <name type="scientific">Actinacidiphila cocklensis</name>
    <dbReference type="NCBI Taxonomy" id="887465"/>
    <lineage>
        <taxon>Bacteria</taxon>
        <taxon>Bacillati</taxon>
        <taxon>Actinomycetota</taxon>
        <taxon>Actinomycetes</taxon>
        <taxon>Kitasatosporales</taxon>
        <taxon>Streptomycetaceae</taxon>
        <taxon>Actinacidiphila</taxon>
    </lineage>
</organism>
<proteinExistence type="predicted"/>
<dbReference type="Pfam" id="PF04299">
    <property type="entry name" value="FMN_bind_2"/>
    <property type="match status" value="1"/>
</dbReference>
<dbReference type="RefSeq" id="WP_251484690.1">
    <property type="nucleotide sequence ID" value="NZ_CAJSLV010000013.1"/>
</dbReference>
<dbReference type="PANTHER" id="PTHR35802">
    <property type="entry name" value="PROTEASE SYNTHASE AND SPORULATION PROTEIN PAI 2"/>
    <property type="match status" value="1"/>
</dbReference>
<sequence length="209" mass="22510">MLEQPIYALTEPARIRELVAGHGWATLVSATDTGGPVVSHLPVIPDPEGDAEDLAIVGHLAKADAELHELGAHDAVVIVQGPGGYISPGHYRAGPYVPTWNFVVAHLHGRPTVLDGAETYRVLQHTVEHFEAARPEPWRLETVEDYAREIAPYTTGFRLRPTRVVGKHKLSQDKPQEVALRVADALAGGGPQGDAELAAAMRRVLVPGD</sequence>
<evidence type="ECO:0000313" key="1">
    <source>
        <dbReference type="EMBL" id="CAG6391200.1"/>
    </source>
</evidence>
<dbReference type="InterPro" id="IPR012349">
    <property type="entry name" value="Split_barrel_FMN-bd"/>
</dbReference>
<dbReference type="AlphaFoldDB" id="A0A9W4GNB8"/>
<accession>A0A9W4GNB8</accession>
<dbReference type="Gene3D" id="2.30.110.10">
    <property type="entry name" value="Electron Transport, Fmn-binding Protein, Chain A"/>
    <property type="match status" value="1"/>
</dbReference>
<dbReference type="SUPFAM" id="SSF50475">
    <property type="entry name" value="FMN-binding split barrel"/>
    <property type="match status" value="1"/>
</dbReference>
<dbReference type="Proteomes" id="UP001152519">
    <property type="component" value="Unassembled WGS sequence"/>
</dbReference>
<dbReference type="EMBL" id="CAJSLV010000013">
    <property type="protein sequence ID" value="CAG6391200.1"/>
    <property type="molecule type" value="Genomic_DNA"/>
</dbReference>
<dbReference type="PANTHER" id="PTHR35802:SF1">
    <property type="entry name" value="PROTEASE SYNTHASE AND SPORULATION PROTEIN PAI 2"/>
    <property type="match status" value="1"/>
</dbReference>
<keyword evidence="2" id="KW-1185">Reference proteome</keyword>
<protein>
    <submittedName>
        <fullName evidence="1">Negative transcriptional regulator, PaiB family</fullName>
    </submittedName>
</protein>
<gene>
    <name evidence="1" type="ORF">SCOCK_110028</name>
</gene>
<dbReference type="PIRSF" id="PIRSF010372">
    <property type="entry name" value="PaiB"/>
    <property type="match status" value="1"/>
</dbReference>
<comment type="caution">
    <text evidence="1">The sequence shown here is derived from an EMBL/GenBank/DDBJ whole genome shotgun (WGS) entry which is preliminary data.</text>
</comment>
<evidence type="ECO:0000313" key="2">
    <source>
        <dbReference type="Proteomes" id="UP001152519"/>
    </source>
</evidence>
<reference evidence="1" key="1">
    <citation type="submission" date="2021-05" db="EMBL/GenBank/DDBJ databases">
        <authorList>
            <person name="Arsene-Ploetze F."/>
        </authorList>
    </citation>
    <scope>NUCLEOTIDE SEQUENCE</scope>
    <source>
        <strain evidence="1">DSM 42138</strain>
    </source>
</reference>